<dbReference type="InterPro" id="IPR013655">
    <property type="entry name" value="PAS_fold_3"/>
</dbReference>
<evidence type="ECO:0000256" key="1">
    <source>
        <dbReference type="ARBA" id="ARBA00000085"/>
    </source>
</evidence>
<dbReference type="InterPro" id="IPR000014">
    <property type="entry name" value="PAS"/>
</dbReference>
<keyword evidence="4" id="KW-0808">Transferase</keyword>
<dbReference type="InterPro" id="IPR001610">
    <property type="entry name" value="PAC"/>
</dbReference>
<keyword evidence="9" id="KW-1185">Reference proteome</keyword>
<evidence type="ECO:0000259" key="7">
    <source>
        <dbReference type="PROSITE" id="PS50113"/>
    </source>
</evidence>
<dbReference type="NCBIfam" id="TIGR00229">
    <property type="entry name" value="sensory_box"/>
    <property type="match status" value="3"/>
</dbReference>
<proteinExistence type="predicted"/>
<evidence type="ECO:0000256" key="4">
    <source>
        <dbReference type="ARBA" id="ARBA00022679"/>
    </source>
</evidence>
<feature type="domain" description="PAC" evidence="7">
    <location>
        <begin position="93"/>
        <end position="145"/>
    </location>
</feature>
<dbReference type="RefSeq" id="WP_264544654.1">
    <property type="nucleotide sequence ID" value="NZ_BAABIP010000018.1"/>
</dbReference>
<keyword evidence="5" id="KW-0418">Kinase</keyword>
<evidence type="ECO:0000313" key="9">
    <source>
        <dbReference type="Proteomes" id="UP001500141"/>
    </source>
</evidence>
<evidence type="ECO:0000259" key="6">
    <source>
        <dbReference type="PROSITE" id="PS50112"/>
    </source>
</evidence>
<name>A0ABP9A1W3_9FLAO</name>
<dbReference type="Gene3D" id="3.30.450.20">
    <property type="entry name" value="PAS domain"/>
    <property type="match status" value="3"/>
</dbReference>
<feature type="domain" description="PAS" evidence="6">
    <location>
        <begin position="142"/>
        <end position="220"/>
    </location>
</feature>
<dbReference type="CDD" id="cd00130">
    <property type="entry name" value="PAS"/>
    <property type="match status" value="3"/>
</dbReference>
<dbReference type="PANTHER" id="PTHR43304:SF1">
    <property type="entry name" value="PAC DOMAIN-CONTAINING PROTEIN"/>
    <property type="match status" value="1"/>
</dbReference>
<dbReference type="InterPro" id="IPR000700">
    <property type="entry name" value="PAS-assoc_C"/>
</dbReference>
<comment type="catalytic activity">
    <reaction evidence="1">
        <text>ATP + protein L-histidine = ADP + protein N-phospho-L-histidine.</text>
        <dbReference type="EC" id="2.7.13.3"/>
    </reaction>
</comment>
<evidence type="ECO:0000256" key="3">
    <source>
        <dbReference type="ARBA" id="ARBA00022553"/>
    </source>
</evidence>
<dbReference type="InterPro" id="IPR035965">
    <property type="entry name" value="PAS-like_dom_sf"/>
</dbReference>
<protein>
    <recommendedName>
        <fullName evidence="2">histidine kinase</fullName>
        <ecNumber evidence="2">2.7.13.3</ecNumber>
    </recommendedName>
</protein>
<evidence type="ECO:0000313" key="8">
    <source>
        <dbReference type="EMBL" id="GAA4772016.1"/>
    </source>
</evidence>
<dbReference type="EC" id="2.7.13.3" evidence="2"/>
<dbReference type="SUPFAM" id="SSF55785">
    <property type="entry name" value="PYP-like sensor domain (PAS domain)"/>
    <property type="match status" value="3"/>
</dbReference>
<dbReference type="SMART" id="SM00091">
    <property type="entry name" value="PAS"/>
    <property type="match status" value="3"/>
</dbReference>
<feature type="domain" description="PAC" evidence="7">
    <location>
        <begin position="222"/>
        <end position="273"/>
    </location>
</feature>
<gene>
    <name evidence="8" type="ORF">GCM10023230_22990</name>
</gene>
<dbReference type="PROSITE" id="PS50113">
    <property type="entry name" value="PAC"/>
    <property type="match status" value="2"/>
</dbReference>
<organism evidence="8 9">
    <name type="scientific">Flavobacterium hankyongi</name>
    <dbReference type="NCBI Taxonomy" id="1176532"/>
    <lineage>
        <taxon>Bacteria</taxon>
        <taxon>Pseudomonadati</taxon>
        <taxon>Bacteroidota</taxon>
        <taxon>Flavobacteriia</taxon>
        <taxon>Flavobacteriales</taxon>
        <taxon>Flavobacteriaceae</taxon>
        <taxon>Flavobacterium</taxon>
    </lineage>
</organism>
<sequence length="473" mass="55300">MQKKNKIVNSREMVVNREAFLLTQTEAIAKTGSWELDLQTQELYWSDGVYMILEYPPQSFPVDYNKGIEVIHPEDRDRAVQEMNDAINQGKEYSIQKRFITAKGSIKYIRSSGKLLLNENGEPHKLIGVFQDITDFVMAHQELESVKSLVEVVATSVEGIIWEANAATFEFTYISNQVERILGYSPSDWLTKPFFWQNHIHPEDREAAIHFCHEQTLNAKDHTFEYRMMKKSGDYVWLQDRVRVISENGKPVILRGLLVDISENKEIHKKLEQERNLNRQLIQHLPNVIFLFSEEGKFLLWNDKLLEVSGYVDNDMKNLTPWDFFDFTQRDILTEHFKKVIDKGYTEVETEFISKYGERKPMLFISSRFIYKGEKCVYGVGVDLSQRNQLIKQQQKLLTTIESILQFAPESMLVLTSKLNLFKENSSFQKLVKEYATKLHYDEEELKNLIIQQVIAAMSKEGKTEITIPKKER</sequence>
<feature type="domain" description="PAS" evidence="6">
    <location>
        <begin position="274"/>
        <end position="344"/>
    </location>
</feature>
<dbReference type="SMART" id="SM00086">
    <property type="entry name" value="PAC"/>
    <property type="match status" value="3"/>
</dbReference>
<dbReference type="PROSITE" id="PS50112">
    <property type="entry name" value="PAS"/>
    <property type="match status" value="2"/>
</dbReference>
<accession>A0ABP9A1W3</accession>
<dbReference type="PANTHER" id="PTHR43304">
    <property type="entry name" value="PHYTOCHROME-LIKE PROTEIN CPH1"/>
    <property type="match status" value="1"/>
</dbReference>
<evidence type="ECO:0000256" key="5">
    <source>
        <dbReference type="ARBA" id="ARBA00022777"/>
    </source>
</evidence>
<comment type="caution">
    <text evidence="8">The sequence shown here is derived from an EMBL/GenBank/DDBJ whole genome shotgun (WGS) entry which is preliminary data.</text>
</comment>
<dbReference type="InterPro" id="IPR052162">
    <property type="entry name" value="Sensor_kinase/Photoreceptor"/>
</dbReference>
<reference evidence="9" key="1">
    <citation type="journal article" date="2019" name="Int. J. Syst. Evol. Microbiol.">
        <title>The Global Catalogue of Microorganisms (GCM) 10K type strain sequencing project: providing services to taxonomists for standard genome sequencing and annotation.</title>
        <authorList>
            <consortium name="The Broad Institute Genomics Platform"/>
            <consortium name="The Broad Institute Genome Sequencing Center for Infectious Disease"/>
            <person name="Wu L."/>
            <person name="Ma J."/>
        </authorList>
    </citation>
    <scope>NUCLEOTIDE SEQUENCE [LARGE SCALE GENOMIC DNA]</scope>
    <source>
        <strain evidence="9">JCM 18198</strain>
    </source>
</reference>
<dbReference type="EMBL" id="BAABIP010000018">
    <property type="protein sequence ID" value="GAA4772016.1"/>
    <property type="molecule type" value="Genomic_DNA"/>
</dbReference>
<dbReference type="Proteomes" id="UP001500141">
    <property type="component" value="Unassembled WGS sequence"/>
</dbReference>
<evidence type="ECO:0000256" key="2">
    <source>
        <dbReference type="ARBA" id="ARBA00012438"/>
    </source>
</evidence>
<keyword evidence="3" id="KW-0597">Phosphoprotein</keyword>
<dbReference type="Pfam" id="PF13426">
    <property type="entry name" value="PAS_9"/>
    <property type="match status" value="1"/>
</dbReference>
<dbReference type="Pfam" id="PF08447">
    <property type="entry name" value="PAS_3"/>
    <property type="match status" value="2"/>
</dbReference>
<dbReference type="Gene3D" id="2.10.70.100">
    <property type="match status" value="1"/>
</dbReference>